<accession>A0ABW1V842</accession>
<dbReference type="PROSITE" id="PS51318">
    <property type="entry name" value="TAT"/>
    <property type="match status" value="1"/>
</dbReference>
<name>A0ABW1V842_9BACL</name>
<proteinExistence type="predicted"/>
<dbReference type="InterPro" id="IPR000415">
    <property type="entry name" value="Nitroreductase-like"/>
</dbReference>
<comment type="caution">
    <text evidence="1">The sequence shown here is derived from an EMBL/GenBank/DDBJ whole genome shotgun (WGS) entry which is preliminary data.</text>
</comment>
<protein>
    <submittedName>
        <fullName evidence="1">Acg family FMN-binding oxidoreductase</fullName>
    </submittedName>
</protein>
<dbReference type="NCBIfam" id="NF047509">
    <property type="entry name" value="Rv3131_FMN_oxido"/>
    <property type="match status" value="1"/>
</dbReference>
<evidence type="ECO:0000313" key="1">
    <source>
        <dbReference type="EMBL" id="MFC6334401.1"/>
    </source>
</evidence>
<dbReference type="Gene3D" id="3.40.109.10">
    <property type="entry name" value="NADH Oxidase"/>
    <property type="match status" value="1"/>
</dbReference>
<gene>
    <name evidence="1" type="ORF">ACFP56_17370</name>
</gene>
<dbReference type="EMBL" id="JBHSTE010000006">
    <property type="protein sequence ID" value="MFC6334401.1"/>
    <property type="molecule type" value="Genomic_DNA"/>
</dbReference>
<dbReference type="RefSeq" id="WP_379236893.1">
    <property type="nucleotide sequence ID" value="NZ_JBHSTE010000006.1"/>
</dbReference>
<dbReference type="SUPFAM" id="SSF55469">
    <property type="entry name" value="FMN-dependent nitroreductase-like"/>
    <property type="match status" value="2"/>
</dbReference>
<dbReference type="Proteomes" id="UP001596233">
    <property type="component" value="Unassembled WGS sequence"/>
</dbReference>
<organism evidence="1 2">
    <name type="scientific">Paenibacillus septentrionalis</name>
    <dbReference type="NCBI Taxonomy" id="429342"/>
    <lineage>
        <taxon>Bacteria</taxon>
        <taxon>Bacillati</taxon>
        <taxon>Bacillota</taxon>
        <taxon>Bacilli</taxon>
        <taxon>Bacillales</taxon>
        <taxon>Paenibacillaceae</taxon>
        <taxon>Paenibacillus</taxon>
    </lineage>
</organism>
<evidence type="ECO:0000313" key="2">
    <source>
        <dbReference type="Proteomes" id="UP001596233"/>
    </source>
</evidence>
<dbReference type="InterPro" id="IPR006311">
    <property type="entry name" value="TAT_signal"/>
</dbReference>
<reference evidence="2" key="1">
    <citation type="journal article" date="2019" name="Int. J. Syst. Evol. Microbiol.">
        <title>The Global Catalogue of Microorganisms (GCM) 10K type strain sequencing project: providing services to taxonomists for standard genome sequencing and annotation.</title>
        <authorList>
            <consortium name="The Broad Institute Genomics Platform"/>
            <consortium name="The Broad Institute Genome Sequencing Center for Infectious Disease"/>
            <person name="Wu L."/>
            <person name="Ma J."/>
        </authorList>
    </citation>
    <scope>NUCLEOTIDE SEQUENCE [LARGE SCALE GENOMIC DNA]</scope>
    <source>
        <strain evidence="2">PCU 280</strain>
    </source>
</reference>
<keyword evidence="2" id="KW-1185">Reference proteome</keyword>
<sequence>MKPTEPQTKLSRRSFLKVSGAALLLLSGGGLYRAVDQGVFSTSKGPAYEPWAIHAVNQADLSDKAPERLVHYAILASNAHNTQPWLFRVHADRIELYADLSKNIGTMDPYFREMNISLGCAIENLCLAAQAHGFEPNVKLLDGDIDQAKVATIDLSPSSPHSSPLFHMITKRHTHRGAYDSNKPVSVALLNEMSTLSDHASSAKLLLHTDQQMKEQLGSLIVQATEAIVHDADQARDSHRWYRHSQDDIHRFKDGTTLDATGNSTLVRVFGKMLSISEKSSNAYWLKSTKEVHIPTASAYGSIVLATRSKAQLLEAGRLWQRIHLWATSKGIALHPLNQVNERLDREQQMNLTPHFGDALRSIVGGHGEHVFLFRMGYARDQALPSPRRSADEVQLQ</sequence>